<dbReference type="RefSeq" id="WP_068835546.1">
    <property type="nucleotide sequence ID" value="NZ_JBHSMX010000021.1"/>
</dbReference>
<keyword evidence="2" id="KW-0963">Cytoplasm</keyword>
<dbReference type="Pfam" id="PF00582">
    <property type="entry name" value="Usp"/>
    <property type="match status" value="1"/>
</dbReference>
<evidence type="ECO:0000313" key="5">
    <source>
        <dbReference type="Proteomes" id="UP001596084"/>
    </source>
</evidence>
<reference evidence="5" key="1">
    <citation type="journal article" date="2019" name="Int. J. Syst. Evol. Microbiol.">
        <title>The Global Catalogue of Microorganisms (GCM) 10K type strain sequencing project: providing services to taxonomists for standard genome sequencing and annotation.</title>
        <authorList>
            <consortium name="The Broad Institute Genomics Platform"/>
            <consortium name="The Broad Institute Genome Sequencing Center for Infectious Disease"/>
            <person name="Wu L."/>
            <person name="Ma J."/>
        </authorList>
    </citation>
    <scope>NUCLEOTIDE SEQUENCE [LARGE SCALE GENOMIC DNA]</scope>
    <source>
        <strain evidence="5">CGMCC 4.7277</strain>
    </source>
</reference>
<comment type="caution">
    <text evidence="4">The sequence shown here is derived from an EMBL/GenBank/DDBJ whole genome shotgun (WGS) entry which is preliminary data.</text>
</comment>
<sequence>MFKHILIATDGSPTSEHAAQLAVSLARIHGAKLTVVYVADPYPFLSIGESNPLGFQSYMAAAQGHAAQAHATVEALCNQDGPAVTLQARMVENVTASAGIVQMAKDEGADLIVVGSHGRSGIIRLMLGSVASKVVAESPVPVLVAR</sequence>
<dbReference type="InterPro" id="IPR006015">
    <property type="entry name" value="Universal_stress_UspA"/>
</dbReference>
<evidence type="ECO:0000256" key="2">
    <source>
        <dbReference type="PIRNR" id="PIRNR006276"/>
    </source>
</evidence>
<protein>
    <recommendedName>
        <fullName evidence="2">Universal stress protein</fullName>
    </recommendedName>
</protein>
<accession>A0ABW0QBR6</accession>
<dbReference type="PRINTS" id="PR01438">
    <property type="entry name" value="UNVRSLSTRESS"/>
</dbReference>
<proteinExistence type="inferred from homology"/>
<evidence type="ECO:0000313" key="4">
    <source>
        <dbReference type="EMBL" id="MFC5522008.1"/>
    </source>
</evidence>
<evidence type="ECO:0000256" key="1">
    <source>
        <dbReference type="ARBA" id="ARBA00008791"/>
    </source>
</evidence>
<dbReference type="Gene3D" id="3.40.50.620">
    <property type="entry name" value="HUPs"/>
    <property type="match status" value="1"/>
</dbReference>
<dbReference type="InterPro" id="IPR006016">
    <property type="entry name" value="UspA"/>
</dbReference>
<organism evidence="4 5">
    <name type="scientific">Polaromonas jejuensis</name>
    <dbReference type="NCBI Taxonomy" id="457502"/>
    <lineage>
        <taxon>Bacteria</taxon>
        <taxon>Pseudomonadati</taxon>
        <taxon>Pseudomonadota</taxon>
        <taxon>Betaproteobacteria</taxon>
        <taxon>Burkholderiales</taxon>
        <taxon>Comamonadaceae</taxon>
        <taxon>Polaromonas</taxon>
    </lineage>
</organism>
<feature type="domain" description="UspA" evidence="3">
    <location>
        <begin position="1"/>
        <end position="146"/>
    </location>
</feature>
<dbReference type="CDD" id="cd00293">
    <property type="entry name" value="USP-like"/>
    <property type="match status" value="1"/>
</dbReference>
<evidence type="ECO:0000259" key="3">
    <source>
        <dbReference type="Pfam" id="PF00582"/>
    </source>
</evidence>
<dbReference type="SUPFAM" id="SSF52402">
    <property type="entry name" value="Adenine nucleotide alpha hydrolases-like"/>
    <property type="match status" value="1"/>
</dbReference>
<comment type="similarity">
    <text evidence="1 2">Belongs to the universal stress protein A family.</text>
</comment>
<dbReference type="InterPro" id="IPR014729">
    <property type="entry name" value="Rossmann-like_a/b/a_fold"/>
</dbReference>
<dbReference type="PIRSF" id="PIRSF006276">
    <property type="entry name" value="UspA"/>
    <property type="match status" value="1"/>
</dbReference>
<name>A0ABW0QBR6_9BURK</name>
<keyword evidence="5" id="KW-1185">Reference proteome</keyword>
<dbReference type="EMBL" id="JBHSMX010000021">
    <property type="protein sequence ID" value="MFC5522008.1"/>
    <property type="molecule type" value="Genomic_DNA"/>
</dbReference>
<dbReference type="PANTHER" id="PTHR46268:SF15">
    <property type="entry name" value="UNIVERSAL STRESS PROTEIN HP_0031"/>
    <property type="match status" value="1"/>
</dbReference>
<comment type="subcellular location">
    <subcellularLocation>
        <location evidence="2">Cytoplasm</location>
    </subcellularLocation>
</comment>
<dbReference type="PANTHER" id="PTHR46268">
    <property type="entry name" value="STRESS RESPONSE PROTEIN NHAX"/>
    <property type="match status" value="1"/>
</dbReference>
<gene>
    <name evidence="4" type="ORF">ACFPP7_13960</name>
</gene>
<dbReference type="Proteomes" id="UP001596084">
    <property type="component" value="Unassembled WGS sequence"/>
</dbReference>